<name>A0A371K4Q3_9GAMM</name>
<proteinExistence type="predicted"/>
<dbReference type="EMBL" id="QTSU01000001">
    <property type="protein sequence ID" value="RDZ28827.1"/>
    <property type="molecule type" value="Genomic_DNA"/>
</dbReference>
<sequence>MALPACAAKPAGSEVANTEAANAQASAPVAASAAAPQAAAAAAPAPASADSKQAFSGQWAYRQSCGWQHTAHLDIAESGNSASGSWDDGTRANGDSGQLQGELRDGRLYLRLCSEGQASGKIAACPNFGEASAYVVREGAILAWYRKSGEAYRPYLKLHPAGAGQTVPDDTTGCEEDAADD</sequence>
<feature type="region of interest" description="Disordered" evidence="1">
    <location>
        <begin position="161"/>
        <end position="181"/>
    </location>
</feature>
<feature type="region of interest" description="Disordered" evidence="1">
    <location>
        <begin position="78"/>
        <end position="100"/>
    </location>
</feature>
<dbReference type="Proteomes" id="UP000264492">
    <property type="component" value="Unassembled WGS sequence"/>
</dbReference>
<gene>
    <name evidence="2" type="ORF">DX914_06870</name>
</gene>
<feature type="region of interest" description="Disordered" evidence="1">
    <location>
        <begin position="1"/>
        <end position="23"/>
    </location>
</feature>
<keyword evidence="3" id="KW-1185">Reference proteome</keyword>
<reference evidence="2 3" key="1">
    <citation type="submission" date="2018-08" db="EMBL/GenBank/DDBJ databases">
        <title>Lysobacter sp. zong2l5, whole genome shotgun sequence.</title>
        <authorList>
            <person name="Zhang X."/>
            <person name="Feng G."/>
            <person name="Zhu H."/>
        </authorList>
    </citation>
    <scope>NUCLEOTIDE SEQUENCE [LARGE SCALE GENOMIC DNA]</scope>
    <source>
        <strain evidence="3">zong2l5</strain>
    </source>
</reference>
<feature type="compositionally biased region" description="Acidic residues" evidence="1">
    <location>
        <begin position="172"/>
        <end position="181"/>
    </location>
</feature>
<evidence type="ECO:0000313" key="2">
    <source>
        <dbReference type="EMBL" id="RDZ28827.1"/>
    </source>
</evidence>
<organism evidence="2 3">
    <name type="scientific">Lysobacter silvisoli</name>
    <dbReference type="NCBI Taxonomy" id="2293254"/>
    <lineage>
        <taxon>Bacteria</taxon>
        <taxon>Pseudomonadati</taxon>
        <taxon>Pseudomonadota</taxon>
        <taxon>Gammaproteobacteria</taxon>
        <taxon>Lysobacterales</taxon>
        <taxon>Lysobacteraceae</taxon>
        <taxon>Lysobacter</taxon>
    </lineage>
</organism>
<evidence type="ECO:0000313" key="3">
    <source>
        <dbReference type="Proteomes" id="UP000264492"/>
    </source>
</evidence>
<evidence type="ECO:0000256" key="1">
    <source>
        <dbReference type="SAM" id="MobiDB-lite"/>
    </source>
</evidence>
<dbReference type="AlphaFoldDB" id="A0A371K4Q3"/>
<accession>A0A371K4Q3</accession>
<protein>
    <submittedName>
        <fullName evidence="2">Uncharacterized protein</fullName>
    </submittedName>
</protein>
<comment type="caution">
    <text evidence="2">The sequence shown here is derived from an EMBL/GenBank/DDBJ whole genome shotgun (WGS) entry which is preliminary data.</text>
</comment>